<organism evidence="1 2">
    <name type="scientific">Portunus trituberculatus</name>
    <name type="common">Swimming crab</name>
    <name type="synonym">Neptunus trituberculatus</name>
    <dbReference type="NCBI Taxonomy" id="210409"/>
    <lineage>
        <taxon>Eukaryota</taxon>
        <taxon>Metazoa</taxon>
        <taxon>Ecdysozoa</taxon>
        <taxon>Arthropoda</taxon>
        <taxon>Crustacea</taxon>
        <taxon>Multicrustacea</taxon>
        <taxon>Malacostraca</taxon>
        <taxon>Eumalacostraca</taxon>
        <taxon>Eucarida</taxon>
        <taxon>Decapoda</taxon>
        <taxon>Pleocyemata</taxon>
        <taxon>Brachyura</taxon>
        <taxon>Eubrachyura</taxon>
        <taxon>Portunoidea</taxon>
        <taxon>Portunidae</taxon>
        <taxon>Portuninae</taxon>
        <taxon>Portunus</taxon>
    </lineage>
</organism>
<dbReference type="EMBL" id="VSRR010040642">
    <property type="protein sequence ID" value="MPC75233.1"/>
    <property type="molecule type" value="Genomic_DNA"/>
</dbReference>
<dbReference type="Proteomes" id="UP000324222">
    <property type="component" value="Unassembled WGS sequence"/>
</dbReference>
<dbReference type="AlphaFoldDB" id="A0A5B7HZ17"/>
<gene>
    <name evidence="1" type="ORF">E2C01_069618</name>
</gene>
<keyword evidence="2" id="KW-1185">Reference proteome</keyword>
<reference evidence="1 2" key="1">
    <citation type="submission" date="2019-05" db="EMBL/GenBank/DDBJ databases">
        <title>Another draft genome of Portunus trituberculatus and its Hox gene families provides insights of decapod evolution.</title>
        <authorList>
            <person name="Jeong J.-H."/>
            <person name="Song I."/>
            <person name="Kim S."/>
            <person name="Choi T."/>
            <person name="Kim D."/>
            <person name="Ryu S."/>
            <person name="Kim W."/>
        </authorList>
    </citation>
    <scope>NUCLEOTIDE SEQUENCE [LARGE SCALE GENOMIC DNA]</scope>
    <source>
        <tissue evidence="1">Muscle</tissue>
    </source>
</reference>
<name>A0A5B7HZ17_PORTR</name>
<protein>
    <submittedName>
        <fullName evidence="1">Uncharacterized protein</fullName>
    </submittedName>
</protein>
<comment type="caution">
    <text evidence="1">The sequence shown here is derived from an EMBL/GenBank/DDBJ whole genome shotgun (WGS) entry which is preliminary data.</text>
</comment>
<accession>A0A5B7HZ17</accession>
<evidence type="ECO:0000313" key="1">
    <source>
        <dbReference type="EMBL" id="MPC75233.1"/>
    </source>
</evidence>
<proteinExistence type="predicted"/>
<evidence type="ECO:0000313" key="2">
    <source>
        <dbReference type="Proteomes" id="UP000324222"/>
    </source>
</evidence>
<sequence length="96" mass="10505">MFSLFGLHNEAMAVMESELMRMSRLWQPDQVQSGSLNPGCSDLTPAGRCEVTGRMFSRGPRLNILLTGESSARGLFSQHRNSVTYAPLDSSPLACV</sequence>